<dbReference type="InterPro" id="IPR005872">
    <property type="entry name" value="SUI1_arc_bac"/>
</dbReference>
<dbReference type="Pfam" id="PF01253">
    <property type="entry name" value="SUI1"/>
    <property type="match status" value="1"/>
</dbReference>
<dbReference type="STRING" id="649349.Lbys_3460"/>
<accession>E4RYH8</accession>
<keyword evidence="1" id="KW-0810">Translation regulation</keyword>
<dbReference type="PIRSF" id="PIRSF037511">
    <property type="entry name" value="Transl_init_SUI1_pro"/>
    <property type="match status" value="1"/>
</dbReference>
<dbReference type="Gene3D" id="3.30.780.10">
    <property type="entry name" value="SUI1-like domain"/>
    <property type="match status" value="1"/>
</dbReference>
<reference evidence="4 5" key="2">
    <citation type="journal article" date="2011" name="Stand. Genomic Sci.">
        <title>Complete genome sequence of Leadbetterella byssophila type strain (4M15).</title>
        <authorList>
            <person name="Abt B."/>
            <person name="Teshima H."/>
            <person name="Lucas S."/>
            <person name="Lapidus A."/>
            <person name="Del Rio T.G."/>
            <person name="Nolan M."/>
            <person name="Tice H."/>
            <person name="Cheng J.F."/>
            <person name="Pitluck S."/>
            <person name="Liolios K."/>
            <person name="Pagani I."/>
            <person name="Ivanova N."/>
            <person name="Mavromatis K."/>
            <person name="Pati A."/>
            <person name="Tapia R."/>
            <person name="Han C."/>
            <person name="Goodwin L."/>
            <person name="Chen A."/>
            <person name="Palaniappan K."/>
            <person name="Land M."/>
            <person name="Hauser L."/>
            <person name="Chang Y.J."/>
            <person name="Jeffries C.D."/>
            <person name="Rohde M."/>
            <person name="Goker M."/>
            <person name="Tindall B.J."/>
            <person name="Detter J.C."/>
            <person name="Woyke T."/>
            <person name="Bristow J."/>
            <person name="Eisen J.A."/>
            <person name="Markowitz V."/>
            <person name="Hugenholtz P."/>
            <person name="Klenk H.P."/>
            <person name="Kyrpides N.C."/>
        </authorList>
    </citation>
    <scope>NUCLEOTIDE SEQUENCE [LARGE SCALE GENOMIC DNA]</scope>
    <source>
        <strain evidence="5">DSM 17132 / JCM 16389 / KACC 11308 / NBRC 106382 / 4M15</strain>
    </source>
</reference>
<proteinExistence type="predicted"/>
<dbReference type="SUPFAM" id="SSF55159">
    <property type="entry name" value="eIF1-like"/>
    <property type="match status" value="1"/>
</dbReference>
<dbReference type="RefSeq" id="WP_013410132.1">
    <property type="nucleotide sequence ID" value="NC_014655.1"/>
</dbReference>
<dbReference type="KEGG" id="lby:Lbys_3460"/>
<evidence type="ECO:0000259" key="3">
    <source>
        <dbReference type="PROSITE" id="PS50296"/>
    </source>
</evidence>
<gene>
    <name evidence="4" type="ordered locus">Lbys_3460</name>
</gene>
<dbReference type="Proteomes" id="UP000007435">
    <property type="component" value="Chromosome"/>
</dbReference>
<dbReference type="GO" id="GO:0003743">
    <property type="term" value="F:translation initiation factor activity"/>
    <property type="evidence" value="ECO:0007669"/>
    <property type="project" value="UniProtKB-KW"/>
</dbReference>
<keyword evidence="5" id="KW-1185">Reference proteome</keyword>
<dbReference type="AlphaFoldDB" id="E4RYH8"/>
<sequence>MKKGKGGIVYSTNPDFEYDSGNDEIETLENSKQELKIWLDRKGGGKLVSRISGFIGKESDLQALKKRIQGLCGTGGSASDGEVLIQGDHRDKILAYLLKEGYKAKKAGG</sequence>
<protein>
    <submittedName>
        <fullName evidence="4">Translation initiation factor 1 (eIF-1/SUI1)</fullName>
    </submittedName>
</protein>
<dbReference type="InterPro" id="IPR001950">
    <property type="entry name" value="SUI1"/>
</dbReference>
<reference key="1">
    <citation type="submission" date="2010-11" db="EMBL/GenBank/DDBJ databases">
        <title>The complete genome of Leadbetterella byssophila DSM 17132.</title>
        <authorList>
            <consortium name="US DOE Joint Genome Institute (JGI-PGF)"/>
            <person name="Lucas S."/>
            <person name="Copeland A."/>
            <person name="Lapidus A."/>
            <person name="Glavina del Rio T."/>
            <person name="Dalin E."/>
            <person name="Tice H."/>
            <person name="Bruce D."/>
            <person name="Goodwin L."/>
            <person name="Pitluck S."/>
            <person name="Kyrpides N."/>
            <person name="Mavromatis K."/>
            <person name="Ivanova N."/>
            <person name="Teshima H."/>
            <person name="Brettin T."/>
            <person name="Detter J.C."/>
            <person name="Han C."/>
            <person name="Tapia R."/>
            <person name="Land M."/>
            <person name="Hauser L."/>
            <person name="Markowitz V."/>
            <person name="Cheng J.-F."/>
            <person name="Hugenholtz P."/>
            <person name="Woyke T."/>
            <person name="Wu D."/>
            <person name="Tindall B."/>
            <person name="Pomrenke H.G."/>
            <person name="Brambilla E."/>
            <person name="Klenk H.-P."/>
            <person name="Eisen J.A."/>
        </authorList>
    </citation>
    <scope>NUCLEOTIDE SEQUENCE [LARGE SCALE GENOMIC DNA]</scope>
    <source>
        <strain>DSM 17132</strain>
    </source>
</reference>
<name>E4RYH8_LEAB4</name>
<evidence type="ECO:0000256" key="2">
    <source>
        <dbReference type="ARBA" id="ARBA00022917"/>
    </source>
</evidence>
<dbReference type="eggNOG" id="COG0023">
    <property type="taxonomic scope" value="Bacteria"/>
</dbReference>
<organism evidence="4 5">
    <name type="scientific">Leadbetterella byssophila (strain DSM 17132 / JCM 16389 / KACC 11308 / NBRC 106382 / 4M15)</name>
    <dbReference type="NCBI Taxonomy" id="649349"/>
    <lineage>
        <taxon>Bacteria</taxon>
        <taxon>Pseudomonadati</taxon>
        <taxon>Bacteroidota</taxon>
        <taxon>Cytophagia</taxon>
        <taxon>Cytophagales</taxon>
        <taxon>Leadbetterellaceae</taxon>
        <taxon>Leadbetterella</taxon>
    </lineage>
</organism>
<evidence type="ECO:0000313" key="5">
    <source>
        <dbReference type="Proteomes" id="UP000007435"/>
    </source>
</evidence>
<dbReference type="CDD" id="cd11567">
    <property type="entry name" value="YciH_like"/>
    <property type="match status" value="1"/>
</dbReference>
<feature type="domain" description="SUI1" evidence="3">
    <location>
        <begin position="35"/>
        <end position="101"/>
    </location>
</feature>
<keyword evidence="4" id="KW-0396">Initiation factor</keyword>
<dbReference type="EMBL" id="CP002305">
    <property type="protein sequence ID" value="ADQ19108.1"/>
    <property type="molecule type" value="Genomic_DNA"/>
</dbReference>
<evidence type="ECO:0000256" key="1">
    <source>
        <dbReference type="ARBA" id="ARBA00022845"/>
    </source>
</evidence>
<dbReference type="InterPro" id="IPR036877">
    <property type="entry name" value="SUI1_dom_sf"/>
</dbReference>
<dbReference type="GO" id="GO:0006417">
    <property type="term" value="P:regulation of translation"/>
    <property type="evidence" value="ECO:0007669"/>
    <property type="project" value="UniProtKB-KW"/>
</dbReference>
<evidence type="ECO:0000313" key="4">
    <source>
        <dbReference type="EMBL" id="ADQ19108.1"/>
    </source>
</evidence>
<keyword evidence="2" id="KW-0648">Protein biosynthesis</keyword>
<dbReference type="PROSITE" id="PS50296">
    <property type="entry name" value="SUI1"/>
    <property type="match status" value="1"/>
</dbReference>
<dbReference type="HOGENOM" id="CLU_082805_4_1_10"/>